<reference evidence="5 6" key="1">
    <citation type="submission" date="2019-07" db="EMBL/GenBank/DDBJ databases">
        <authorList>
            <person name="Kim J.K."/>
            <person name="Cheong H.-M."/>
            <person name="Choi Y."/>
            <person name="Hwang K.J."/>
            <person name="Lee S."/>
            <person name="Choi C."/>
        </authorList>
    </citation>
    <scope>NUCLEOTIDE SEQUENCE [LARGE SCALE GENOMIC DNA]</scope>
    <source>
        <strain evidence="5 6">KS 22</strain>
    </source>
</reference>
<dbReference type="InterPro" id="IPR009057">
    <property type="entry name" value="Homeodomain-like_sf"/>
</dbReference>
<evidence type="ECO:0000259" key="4">
    <source>
        <dbReference type="PROSITE" id="PS01124"/>
    </source>
</evidence>
<evidence type="ECO:0000313" key="6">
    <source>
        <dbReference type="Proteomes" id="UP000515679"/>
    </source>
</evidence>
<keyword evidence="1" id="KW-0805">Transcription regulation</keyword>
<gene>
    <name evidence="5" type="ORF">FPL14_24750</name>
</gene>
<protein>
    <submittedName>
        <fullName evidence="5">Helix-turn-helix transcriptional regulator</fullName>
    </submittedName>
</protein>
<dbReference type="InterPro" id="IPR020449">
    <property type="entry name" value="Tscrpt_reg_AraC-type_HTH"/>
</dbReference>
<evidence type="ECO:0000256" key="1">
    <source>
        <dbReference type="ARBA" id="ARBA00023015"/>
    </source>
</evidence>
<dbReference type="GO" id="GO:0003700">
    <property type="term" value="F:DNA-binding transcription factor activity"/>
    <property type="evidence" value="ECO:0007669"/>
    <property type="project" value="InterPro"/>
</dbReference>
<sequence length="146" mass="16845">MSSNVPQGDCKKSILKSLGNLYHLDLPKKEESEDPHDYIVFCKKYIKEHFNQSIGFAQISALLGLSPNYLSTLFRESEGISFIKYLTKLGMEYAASQFYHNPDLKISSVAESCGYMNSKHFYYVFKQYFNQTPGEYQKAVLEARMH</sequence>
<evidence type="ECO:0000256" key="3">
    <source>
        <dbReference type="ARBA" id="ARBA00023163"/>
    </source>
</evidence>
<dbReference type="Pfam" id="PF12833">
    <property type="entry name" value="HTH_18"/>
    <property type="match status" value="1"/>
</dbReference>
<evidence type="ECO:0000313" key="5">
    <source>
        <dbReference type="EMBL" id="QMV44024.1"/>
    </source>
</evidence>
<dbReference type="PROSITE" id="PS01124">
    <property type="entry name" value="HTH_ARAC_FAMILY_2"/>
    <property type="match status" value="1"/>
</dbReference>
<dbReference type="EMBL" id="CP041969">
    <property type="protein sequence ID" value="QMV44024.1"/>
    <property type="molecule type" value="Genomic_DNA"/>
</dbReference>
<dbReference type="PRINTS" id="PR00032">
    <property type="entry name" value="HTHARAC"/>
</dbReference>
<proteinExistence type="predicted"/>
<dbReference type="InterPro" id="IPR018060">
    <property type="entry name" value="HTH_AraC"/>
</dbReference>
<dbReference type="Proteomes" id="UP000515679">
    <property type="component" value="Chromosome"/>
</dbReference>
<dbReference type="PANTHER" id="PTHR43280:SF10">
    <property type="entry name" value="REGULATORY PROTEIN POCR"/>
    <property type="match status" value="1"/>
</dbReference>
<keyword evidence="6" id="KW-1185">Reference proteome</keyword>
<dbReference type="Gene3D" id="1.10.10.60">
    <property type="entry name" value="Homeodomain-like"/>
    <property type="match status" value="2"/>
</dbReference>
<dbReference type="SUPFAM" id="SSF46689">
    <property type="entry name" value="Homeodomain-like"/>
    <property type="match status" value="2"/>
</dbReference>
<accession>A0A7G5C490</accession>
<evidence type="ECO:0000256" key="2">
    <source>
        <dbReference type="ARBA" id="ARBA00023125"/>
    </source>
</evidence>
<dbReference type="AlphaFoldDB" id="A0A7G5C490"/>
<organism evidence="5 6">
    <name type="scientific">Cohnella cholangitidis</name>
    <dbReference type="NCBI Taxonomy" id="2598458"/>
    <lineage>
        <taxon>Bacteria</taxon>
        <taxon>Bacillati</taxon>
        <taxon>Bacillota</taxon>
        <taxon>Bacilli</taxon>
        <taxon>Bacillales</taxon>
        <taxon>Paenibacillaceae</taxon>
        <taxon>Cohnella</taxon>
    </lineage>
</organism>
<feature type="domain" description="HTH araC/xylS-type" evidence="4">
    <location>
        <begin position="45"/>
        <end position="139"/>
    </location>
</feature>
<keyword evidence="2" id="KW-0238">DNA-binding</keyword>
<dbReference type="GO" id="GO:0043565">
    <property type="term" value="F:sequence-specific DNA binding"/>
    <property type="evidence" value="ECO:0007669"/>
    <property type="project" value="InterPro"/>
</dbReference>
<name>A0A7G5C490_9BACL</name>
<dbReference type="SMART" id="SM00342">
    <property type="entry name" value="HTH_ARAC"/>
    <property type="match status" value="1"/>
</dbReference>
<dbReference type="KEGG" id="cchl:FPL14_24750"/>
<keyword evidence="3" id="KW-0804">Transcription</keyword>
<dbReference type="PANTHER" id="PTHR43280">
    <property type="entry name" value="ARAC-FAMILY TRANSCRIPTIONAL REGULATOR"/>
    <property type="match status" value="1"/>
</dbReference>